<dbReference type="EMBL" id="CP010029">
    <property type="protein sequence ID" value="ANI29961.1"/>
    <property type="molecule type" value="Genomic_DNA"/>
</dbReference>
<dbReference type="RefSeq" id="WP_064514903.1">
    <property type="nucleotide sequence ID" value="NZ_CBCSBH010000023.1"/>
</dbReference>
<evidence type="ECO:0000313" key="2">
    <source>
        <dbReference type="EMBL" id="ANI29961.1"/>
    </source>
</evidence>
<organism evidence="2 3">
    <name type="scientific">Yersinia entomophaga</name>
    <dbReference type="NCBI Taxonomy" id="935293"/>
    <lineage>
        <taxon>Bacteria</taxon>
        <taxon>Pseudomonadati</taxon>
        <taxon>Pseudomonadota</taxon>
        <taxon>Gammaproteobacteria</taxon>
        <taxon>Enterobacterales</taxon>
        <taxon>Yersiniaceae</taxon>
        <taxon>Yersinia</taxon>
    </lineage>
</organism>
<dbReference type="InterPro" id="IPR009883">
    <property type="entry name" value="YgfX"/>
</dbReference>
<keyword evidence="1" id="KW-0472">Membrane</keyword>
<keyword evidence="3" id="KW-1185">Reference proteome</keyword>
<dbReference type="Proteomes" id="UP000266744">
    <property type="component" value="Chromosome"/>
</dbReference>
<proteinExistence type="predicted"/>
<keyword evidence="1" id="KW-1133">Transmembrane helix</keyword>
<accession>A0ABM6BKM5</accession>
<feature type="transmembrane region" description="Helical" evidence="1">
    <location>
        <begin position="12"/>
        <end position="33"/>
    </location>
</feature>
<name>A0ABM6BKM5_YERET</name>
<dbReference type="PIRSF" id="PIRSF020653">
    <property type="entry name" value="UCP020653"/>
    <property type="match status" value="1"/>
</dbReference>
<evidence type="ECO:0000256" key="1">
    <source>
        <dbReference type="SAM" id="Phobius"/>
    </source>
</evidence>
<sequence>MAQWRCDLRVSWRTQLFSLLIHGVLVLITLVAPWPDGCTPLWLILLTLVVFECIRSQKSITSRQGEIRLKAGNLLIWKRQEWKLVRQPWITRYGVLLSLQGAGSQRRKRVWLASDSMSEDEWRELCLIFQHTFDSAAGSK</sequence>
<keyword evidence="1" id="KW-0812">Transmembrane</keyword>
<reference evidence="2 3" key="1">
    <citation type="journal article" date="2016" name="Toxins">
        <title>The Draft Genome Sequence of the Yersinia entomophaga Entomopathogenic Type Strain MH96T.</title>
        <authorList>
            <person name="Hurst M.R."/>
            <person name="Beattie A."/>
            <person name="Altermann E."/>
            <person name="Moraga R.M."/>
            <person name="Harper L.A."/>
            <person name="Calder J."/>
            <person name="Laugraud A."/>
        </authorList>
    </citation>
    <scope>NUCLEOTIDE SEQUENCE [LARGE SCALE GENOMIC DNA]</scope>
    <source>
        <strain evidence="2 3">MH96</strain>
    </source>
</reference>
<dbReference type="Pfam" id="PF07254">
    <property type="entry name" value="Cpta_toxin"/>
    <property type="match status" value="1"/>
</dbReference>
<protein>
    <submittedName>
        <fullName evidence="2">Membrane protein</fullName>
    </submittedName>
</protein>
<evidence type="ECO:0000313" key="3">
    <source>
        <dbReference type="Proteomes" id="UP000266744"/>
    </source>
</evidence>
<gene>
    <name evidence="2" type="ORF">PL78_09035</name>
</gene>